<dbReference type="PANTHER" id="PTHR33789:SF11">
    <property type="entry name" value="OS05G0202300 PROTEIN"/>
    <property type="match status" value="1"/>
</dbReference>
<name>A0AAP0BTU3_9ASPA</name>
<comment type="caution">
    <text evidence="1">The sequence shown here is derived from an EMBL/GenBank/DDBJ whole genome shotgun (WGS) entry which is preliminary data.</text>
</comment>
<dbReference type="Pfam" id="PF10604">
    <property type="entry name" value="Polyketide_cyc2"/>
    <property type="match status" value="1"/>
</dbReference>
<proteinExistence type="predicted"/>
<dbReference type="Gene3D" id="3.30.530.20">
    <property type="match status" value="1"/>
</dbReference>
<organism evidence="1 2">
    <name type="scientific">Platanthera zijinensis</name>
    <dbReference type="NCBI Taxonomy" id="2320716"/>
    <lineage>
        <taxon>Eukaryota</taxon>
        <taxon>Viridiplantae</taxon>
        <taxon>Streptophyta</taxon>
        <taxon>Embryophyta</taxon>
        <taxon>Tracheophyta</taxon>
        <taxon>Spermatophyta</taxon>
        <taxon>Magnoliopsida</taxon>
        <taxon>Liliopsida</taxon>
        <taxon>Asparagales</taxon>
        <taxon>Orchidaceae</taxon>
        <taxon>Orchidoideae</taxon>
        <taxon>Orchideae</taxon>
        <taxon>Orchidinae</taxon>
        <taxon>Platanthera</taxon>
    </lineage>
</organism>
<dbReference type="InterPro" id="IPR019587">
    <property type="entry name" value="Polyketide_cyclase/dehydratase"/>
</dbReference>
<reference evidence="1 2" key="1">
    <citation type="journal article" date="2022" name="Nat. Plants">
        <title>Genomes of leafy and leafless Platanthera orchids illuminate the evolution of mycoheterotrophy.</title>
        <authorList>
            <person name="Li M.H."/>
            <person name="Liu K.W."/>
            <person name="Li Z."/>
            <person name="Lu H.C."/>
            <person name="Ye Q.L."/>
            <person name="Zhang D."/>
            <person name="Wang J.Y."/>
            <person name="Li Y.F."/>
            <person name="Zhong Z.M."/>
            <person name="Liu X."/>
            <person name="Yu X."/>
            <person name="Liu D.K."/>
            <person name="Tu X.D."/>
            <person name="Liu B."/>
            <person name="Hao Y."/>
            <person name="Liao X.Y."/>
            <person name="Jiang Y.T."/>
            <person name="Sun W.H."/>
            <person name="Chen J."/>
            <person name="Chen Y.Q."/>
            <person name="Ai Y."/>
            <person name="Zhai J.W."/>
            <person name="Wu S.S."/>
            <person name="Zhou Z."/>
            <person name="Hsiao Y.Y."/>
            <person name="Wu W.L."/>
            <person name="Chen Y.Y."/>
            <person name="Lin Y.F."/>
            <person name="Hsu J.L."/>
            <person name="Li C.Y."/>
            <person name="Wang Z.W."/>
            <person name="Zhao X."/>
            <person name="Zhong W.Y."/>
            <person name="Ma X.K."/>
            <person name="Ma L."/>
            <person name="Huang J."/>
            <person name="Chen G.Z."/>
            <person name="Huang M.Z."/>
            <person name="Huang L."/>
            <person name="Peng D.H."/>
            <person name="Luo Y.B."/>
            <person name="Zou S.Q."/>
            <person name="Chen S.P."/>
            <person name="Lan S."/>
            <person name="Tsai W.C."/>
            <person name="Van de Peer Y."/>
            <person name="Liu Z.J."/>
        </authorList>
    </citation>
    <scope>NUCLEOTIDE SEQUENCE [LARGE SCALE GENOMIC DNA]</scope>
    <source>
        <strain evidence="1">Lor287</strain>
    </source>
</reference>
<protein>
    <recommendedName>
        <fullName evidence="3">Lachrymatory factor synthase</fullName>
    </recommendedName>
</protein>
<dbReference type="SUPFAM" id="SSF55961">
    <property type="entry name" value="Bet v1-like"/>
    <property type="match status" value="1"/>
</dbReference>
<evidence type="ECO:0008006" key="3">
    <source>
        <dbReference type="Google" id="ProtNLM"/>
    </source>
</evidence>
<dbReference type="InterPro" id="IPR053249">
    <property type="entry name" value="LFS"/>
</dbReference>
<gene>
    <name evidence="1" type="ORF">KSP39_PZI005543</name>
</gene>
<dbReference type="CDD" id="cd07821">
    <property type="entry name" value="PYR_PYL_RCAR_like"/>
    <property type="match status" value="1"/>
</dbReference>
<evidence type="ECO:0000313" key="1">
    <source>
        <dbReference type="EMBL" id="KAK8949228.1"/>
    </source>
</evidence>
<dbReference type="EMBL" id="JBBWWQ010000004">
    <property type="protein sequence ID" value="KAK8949228.1"/>
    <property type="molecule type" value="Genomic_DNA"/>
</dbReference>
<keyword evidence="2" id="KW-1185">Reference proteome</keyword>
<dbReference type="PANTHER" id="PTHR33789">
    <property type="entry name" value="LACHRYMATORY-FACTOR SYNTHASE"/>
    <property type="match status" value="1"/>
</dbReference>
<dbReference type="AlphaFoldDB" id="A0AAP0BTU3"/>
<accession>A0AAP0BTU3</accession>
<dbReference type="InterPro" id="IPR023393">
    <property type="entry name" value="START-like_dom_sf"/>
</dbReference>
<evidence type="ECO:0000313" key="2">
    <source>
        <dbReference type="Proteomes" id="UP001418222"/>
    </source>
</evidence>
<sequence>MESEKWVGTASAYFPSASVEEMWAVVGEFCAADRWMHLDACYKLGEGQEENKPGCVRLCIAGQRWSKERLVAFDPTGHSYRYDVADNNLGIGDYSAAVKVIPGDGERGCRVEWSFESDPVLGWSRDGVIARLQSALGSLGKLFQ</sequence>
<dbReference type="Proteomes" id="UP001418222">
    <property type="component" value="Unassembled WGS sequence"/>
</dbReference>